<reference evidence="1" key="1">
    <citation type="submission" date="2014-11" db="EMBL/GenBank/DDBJ databases">
        <authorList>
            <person name="Amaro Gonzalez C."/>
        </authorList>
    </citation>
    <scope>NUCLEOTIDE SEQUENCE</scope>
</reference>
<protein>
    <submittedName>
        <fullName evidence="1">Uncharacterized protein</fullName>
    </submittedName>
</protein>
<sequence>MNSCSCSLFIITRSAPC</sequence>
<evidence type="ECO:0000313" key="1">
    <source>
        <dbReference type="EMBL" id="JAI06888.1"/>
    </source>
</evidence>
<organism evidence="1">
    <name type="scientific">Anguilla anguilla</name>
    <name type="common">European freshwater eel</name>
    <name type="synonym">Muraena anguilla</name>
    <dbReference type="NCBI Taxonomy" id="7936"/>
    <lineage>
        <taxon>Eukaryota</taxon>
        <taxon>Metazoa</taxon>
        <taxon>Chordata</taxon>
        <taxon>Craniata</taxon>
        <taxon>Vertebrata</taxon>
        <taxon>Euteleostomi</taxon>
        <taxon>Actinopterygii</taxon>
        <taxon>Neopterygii</taxon>
        <taxon>Teleostei</taxon>
        <taxon>Anguilliformes</taxon>
        <taxon>Anguillidae</taxon>
        <taxon>Anguilla</taxon>
    </lineage>
</organism>
<dbReference type="EMBL" id="GBXM01001690">
    <property type="protein sequence ID" value="JAI06888.1"/>
    <property type="molecule type" value="Transcribed_RNA"/>
</dbReference>
<name>A0A0E9XVZ2_ANGAN</name>
<reference evidence="1" key="2">
    <citation type="journal article" date="2015" name="Fish Shellfish Immunol.">
        <title>Early steps in the European eel (Anguilla anguilla)-Vibrio vulnificus interaction in the gills: Role of the RtxA13 toxin.</title>
        <authorList>
            <person name="Callol A."/>
            <person name="Pajuelo D."/>
            <person name="Ebbesson L."/>
            <person name="Teles M."/>
            <person name="MacKenzie S."/>
            <person name="Amaro C."/>
        </authorList>
    </citation>
    <scope>NUCLEOTIDE SEQUENCE</scope>
</reference>
<accession>A0A0E9XVZ2</accession>
<proteinExistence type="predicted"/>
<dbReference type="AlphaFoldDB" id="A0A0E9XVZ2"/>